<dbReference type="PANTHER" id="PTHR37291">
    <property type="entry name" value="5-METHYLCYTOSINE-SPECIFIC RESTRICTION ENZYME B"/>
    <property type="match status" value="1"/>
</dbReference>
<protein>
    <submittedName>
        <fullName evidence="2">MoxR-like ATPase</fullName>
    </submittedName>
</protein>
<organism evidence="2 3">
    <name type="scientific">Halorientalis persicus</name>
    <dbReference type="NCBI Taxonomy" id="1367881"/>
    <lineage>
        <taxon>Archaea</taxon>
        <taxon>Methanobacteriati</taxon>
        <taxon>Methanobacteriota</taxon>
        <taxon>Stenosarchaea group</taxon>
        <taxon>Halobacteria</taxon>
        <taxon>Halobacteriales</taxon>
        <taxon>Haloarculaceae</taxon>
        <taxon>Halorientalis</taxon>
    </lineage>
</organism>
<dbReference type="SMART" id="SM00382">
    <property type="entry name" value="AAA"/>
    <property type="match status" value="1"/>
</dbReference>
<dbReference type="Pfam" id="PF01878">
    <property type="entry name" value="EVE"/>
    <property type="match status" value="1"/>
</dbReference>
<dbReference type="Gene3D" id="3.10.590.10">
    <property type="entry name" value="ph1033 like domains"/>
    <property type="match status" value="1"/>
</dbReference>
<dbReference type="Gene3D" id="3.40.50.300">
    <property type="entry name" value="P-loop containing nucleotide triphosphate hydrolases"/>
    <property type="match status" value="1"/>
</dbReference>
<dbReference type="OrthoDB" id="9837at2157"/>
<dbReference type="InterPro" id="IPR003593">
    <property type="entry name" value="AAA+_ATPase"/>
</dbReference>
<dbReference type="InterPro" id="IPR015947">
    <property type="entry name" value="PUA-like_sf"/>
</dbReference>
<evidence type="ECO:0000313" key="2">
    <source>
        <dbReference type="EMBL" id="SEP03778.1"/>
    </source>
</evidence>
<dbReference type="SUPFAM" id="SSF88697">
    <property type="entry name" value="PUA domain-like"/>
    <property type="match status" value="2"/>
</dbReference>
<dbReference type="InterPro" id="IPR002740">
    <property type="entry name" value="EVE_domain"/>
</dbReference>
<reference evidence="3" key="1">
    <citation type="submission" date="2016-10" db="EMBL/GenBank/DDBJ databases">
        <authorList>
            <person name="Varghese N."/>
            <person name="Submissions S."/>
        </authorList>
    </citation>
    <scope>NUCLEOTIDE SEQUENCE [LARGE SCALE GENOMIC DNA]</scope>
    <source>
        <strain evidence="3">IBRC-M 10043</strain>
    </source>
</reference>
<dbReference type="Proteomes" id="UP000198775">
    <property type="component" value="Unassembled WGS sequence"/>
</dbReference>
<dbReference type="SUPFAM" id="SSF52540">
    <property type="entry name" value="P-loop containing nucleoside triphosphate hydrolases"/>
    <property type="match status" value="1"/>
</dbReference>
<gene>
    <name evidence="2" type="ORF">SAMN05216388_102836</name>
</gene>
<dbReference type="GO" id="GO:0005524">
    <property type="term" value="F:ATP binding"/>
    <property type="evidence" value="ECO:0007669"/>
    <property type="project" value="InterPro"/>
</dbReference>
<dbReference type="GO" id="GO:0016887">
    <property type="term" value="F:ATP hydrolysis activity"/>
    <property type="evidence" value="ECO:0007669"/>
    <property type="project" value="InterPro"/>
</dbReference>
<evidence type="ECO:0000313" key="3">
    <source>
        <dbReference type="Proteomes" id="UP000198775"/>
    </source>
</evidence>
<dbReference type="AlphaFoldDB" id="A0A1H8UME4"/>
<accession>A0A1H8UME4</accession>
<sequence length="1222" mass="137241">MTTRYADTTLDIDADRWYYTKFSVKRYRQAVEWESVKETFDRTAEAVRALLEAYQSEGVFGDAELTALKSTTLTSSAIGGEATQAQYFETDGSEEELERAANLVSDNTGIVGGIPYDASVKGTSAETLLDIFEILLDEEADPDTVDSAAKRLLDLDLDNVGGATLTALLCLLRPTRFPIVNQQTEKVFDACFDIRLSASTEEYLDSTAQFHTIREEFGFDSHLRQLDYFCYWVRAEVSPENSPLPENFDDRTVWQINAGRSNVEKPEPERLWPVWQELGICSIGWDTGPLDEFSGAELETAAEQWDGDEVGDYLRRFGKEMQPGQLVIAKDGSDILGIGVTKQGGYHYCPEVIDERVEGPDTGHVHAWPVEWGVVPESEFDRDVSNWGLETGLSARKTLIGTEAFEGIRWQLAERDPDLIPALGALEETVTDPPVATLPDDCQATDQSPSGCFILQTGDDKWEDDLTSQYHFKLGNPGTRLLWEAETARVVYLEDGDLYATARVTDIEREERDDEIHCFASIEDYEEIHPVAVNDIRGELETSFSLQHSIIEISDADFQTIVTRGTKTHYFWINSASEDWYHEGGEAFYTRNTNAGTQRRNQSVYERARPGDEILIYRNAPAQAIVGRGHVTEGLHEEVPNDGDEPVEGITLAWDETLDGVDWSRLQTVPELEDSPVLESDNSYVITELSEQEYNTILELARGRERKYYWATANQDLWDLDGVEPGEEIFYTAYNEAGRKRRLFESYETARSGDRVLFYHSSPVQQIVGEGVVVEGLHEEEPEFRDEPVEGLTLRFENSLAPISWETITDIEELEDSRVLRNNARGALFPLSETQFKAIQSTGDIDTQIEGLRDRLSPPTMAIKFPEGLYFESKAELKRQIEASLNSGQHIIFTGPPGTGKTKLAKHICKQVVDKHGDIVDGHRFTTATAEWTTFDTIGGYVPNRSAEGDELVFQPRIFLDCFRKDGAIRNEWLVIDEINRSDIDKAFGQLFSVLSGDSVQLPYERESPIEIASLDSSDAENDARLESIITDPDTFPVTPSWRLLATMNTYDKTSLYELSYAFMRRFNFIHVGVPPLAEDGEVRVSLLDPESDENYAAGWIAEDETLREPLEASYKQLAVVWYKVNNHQTIGPSIVRDILGYLAAAGPATLEDPGPALTDAVIALVFPQLEGMAPQEQRGLVDALTDEDVPTEEGPVDLTLEGERLERKAEDFFDLPPRSDE</sequence>
<dbReference type="InterPro" id="IPR052934">
    <property type="entry name" value="Methyl-DNA_Rec/Restrict_Enz"/>
</dbReference>
<dbReference type="PANTHER" id="PTHR37291:SF1">
    <property type="entry name" value="TYPE IV METHYL-DIRECTED RESTRICTION ENZYME ECOKMCRB SUBUNIT"/>
    <property type="match status" value="1"/>
</dbReference>
<dbReference type="InterPro" id="IPR011704">
    <property type="entry name" value="ATPase_dyneun-rel_AAA"/>
</dbReference>
<dbReference type="Pfam" id="PF07728">
    <property type="entry name" value="AAA_5"/>
    <property type="match status" value="1"/>
</dbReference>
<name>A0A1H8UME4_9EURY</name>
<proteinExistence type="predicted"/>
<dbReference type="EMBL" id="FOCX01000028">
    <property type="protein sequence ID" value="SEP03778.1"/>
    <property type="molecule type" value="Genomic_DNA"/>
</dbReference>
<dbReference type="InterPro" id="IPR027417">
    <property type="entry name" value="P-loop_NTPase"/>
</dbReference>
<feature type="domain" description="AAA+ ATPase" evidence="1">
    <location>
        <begin position="887"/>
        <end position="1077"/>
    </location>
</feature>
<evidence type="ECO:0000259" key="1">
    <source>
        <dbReference type="SMART" id="SM00382"/>
    </source>
</evidence>
<keyword evidence="3" id="KW-1185">Reference proteome</keyword>
<dbReference type="CDD" id="cd00009">
    <property type="entry name" value="AAA"/>
    <property type="match status" value="1"/>
</dbReference>
<dbReference type="RefSeq" id="WP_092663551.1">
    <property type="nucleotide sequence ID" value="NZ_FOCX01000028.1"/>
</dbReference>